<evidence type="ECO:0000256" key="6">
    <source>
        <dbReference type="ARBA" id="ARBA00022960"/>
    </source>
</evidence>
<keyword evidence="1 10" id="KW-0963">Cytoplasm</keyword>
<dbReference type="PANTHER" id="PTHR43024">
    <property type="entry name" value="UDP-N-ACETYLMURAMOYL-TRIPEPTIDE--D-ALANYL-D-ALANINE LIGASE"/>
    <property type="match status" value="1"/>
</dbReference>
<comment type="subcellular location">
    <subcellularLocation>
        <location evidence="10 11">Cytoplasm</location>
    </subcellularLocation>
</comment>
<dbReference type="Pfam" id="PF01225">
    <property type="entry name" value="Mur_ligase"/>
    <property type="match status" value="1"/>
</dbReference>
<dbReference type="SUPFAM" id="SSF53244">
    <property type="entry name" value="MurD-like peptide ligases, peptide-binding domain"/>
    <property type="match status" value="1"/>
</dbReference>
<feature type="domain" description="Mur ligase central" evidence="14">
    <location>
        <begin position="112"/>
        <end position="301"/>
    </location>
</feature>
<protein>
    <recommendedName>
        <fullName evidence="10 11">UDP-N-acetylmuramoyl-tripeptide--D-alanyl-D-alanine ligase</fullName>
        <ecNumber evidence="10 11">6.3.2.10</ecNumber>
    </recommendedName>
    <alternativeName>
        <fullName evidence="10">D-alanyl-D-alanine-adding enzyme</fullName>
    </alternativeName>
</protein>
<evidence type="ECO:0000256" key="10">
    <source>
        <dbReference type="HAMAP-Rule" id="MF_02019"/>
    </source>
</evidence>
<dbReference type="GO" id="GO:0009252">
    <property type="term" value="P:peptidoglycan biosynthetic process"/>
    <property type="evidence" value="ECO:0007669"/>
    <property type="project" value="UniProtKB-UniRule"/>
</dbReference>
<dbReference type="PANTHER" id="PTHR43024:SF1">
    <property type="entry name" value="UDP-N-ACETYLMURAMOYL-TRIPEPTIDE--D-ALANYL-D-ALANINE LIGASE"/>
    <property type="match status" value="1"/>
</dbReference>
<evidence type="ECO:0000256" key="5">
    <source>
        <dbReference type="ARBA" id="ARBA00022840"/>
    </source>
</evidence>
<evidence type="ECO:0000256" key="7">
    <source>
        <dbReference type="ARBA" id="ARBA00022984"/>
    </source>
</evidence>
<dbReference type="InterPro" id="IPR004101">
    <property type="entry name" value="Mur_ligase_C"/>
</dbReference>
<evidence type="ECO:0000256" key="9">
    <source>
        <dbReference type="ARBA" id="ARBA00023316"/>
    </source>
</evidence>
<evidence type="ECO:0000259" key="14">
    <source>
        <dbReference type="Pfam" id="PF08245"/>
    </source>
</evidence>
<dbReference type="HAMAP" id="MF_02019">
    <property type="entry name" value="MurF"/>
    <property type="match status" value="1"/>
</dbReference>
<reference evidence="16" key="1">
    <citation type="submission" date="2017-10" db="EMBL/GenBank/DDBJ databases">
        <authorList>
            <person name="Toshchakov S.V."/>
            <person name="Goeva M.A."/>
        </authorList>
    </citation>
    <scope>NUCLEOTIDE SEQUENCE [LARGE SCALE GENOMIC DNA]</scope>
    <source>
        <strain evidence="16">JR1/69-1-13</strain>
    </source>
</reference>
<dbReference type="InterPro" id="IPR005863">
    <property type="entry name" value="UDP-N-AcMur_synth"/>
</dbReference>
<evidence type="ECO:0000256" key="1">
    <source>
        <dbReference type="ARBA" id="ARBA00022490"/>
    </source>
</evidence>
<dbReference type="GO" id="GO:0008766">
    <property type="term" value="F:UDP-N-acetylmuramoylalanyl-D-glutamyl-2,6-diaminopimelate-D-alanyl-D-alanine ligase activity"/>
    <property type="evidence" value="ECO:0007669"/>
    <property type="project" value="RHEA"/>
</dbReference>
<keyword evidence="3 10" id="KW-0132">Cell division</keyword>
<gene>
    <name evidence="10" type="primary">murF</name>
    <name evidence="15" type="ORF">CR165_06020</name>
</gene>
<keyword evidence="2 10" id="KW-0436">Ligase</keyword>
<comment type="catalytic activity">
    <reaction evidence="10 11">
        <text>D-alanyl-D-alanine + UDP-N-acetyl-alpha-D-muramoyl-L-alanyl-gamma-D-glutamyl-meso-2,6-diaminopimelate + ATP = UDP-N-acetyl-alpha-D-muramoyl-L-alanyl-gamma-D-glutamyl-meso-2,6-diaminopimeloyl-D-alanyl-D-alanine + ADP + phosphate + H(+)</text>
        <dbReference type="Rhea" id="RHEA:28374"/>
        <dbReference type="ChEBI" id="CHEBI:15378"/>
        <dbReference type="ChEBI" id="CHEBI:30616"/>
        <dbReference type="ChEBI" id="CHEBI:43474"/>
        <dbReference type="ChEBI" id="CHEBI:57822"/>
        <dbReference type="ChEBI" id="CHEBI:61386"/>
        <dbReference type="ChEBI" id="CHEBI:83905"/>
        <dbReference type="ChEBI" id="CHEBI:456216"/>
        <dbReference type="EC" id="6.3.2.10"/>
    </reaction>
</comment>
<dbReference type="OrthoDB" id="9800958at2"/>
<dbReference type="GO" id="GO:0008360">
    <property type="term" value="P:regulation of cell shape"/>
    <property type="evidence" value="ECO:0007669"/>
    <property type="project" value="UniProtKB-KW"/>
</dbReference>
<keyword evidence="6 10" id="KW-0133">Cell shape</keyword>
<dbReference type="Gene3D" id="3.40.1390.10">
    <property type="entry name" value="MurE/MurF, N-terminal domain"/>
    <property type="match status" value="1"/>
</dbReference>
<dbReference type="GO" id="GO:0005737">
    <property type="term" value="C:cytoplasm"/>
    <property type="evidence" value="ECO:0007669"/>
    <property type="project" value="UniProtKB-SubCell"/>
</dbReference>
<dbReference type="InterPro" id="IPR036615">
    <property type="entry name" value="Mur_ligase_C_dom_sf"/>
</dbReference>
<dbReference type="SUPFAM" id="SSF63418">
    <property type="entry name" value="MurE/MurF N-terminal domain"/>
    <property type="match status" value="1"/>
</dbReference>
<feature type="binding site" evidence="10">
    <location>
        <begin position="114"/>
        <end position="120"/>
    </location>
    <ligand>
        <name>ATP</name>
        <dbReference type="ChEBI" id="CHEBI:30616"/>
    </ligand>
</feature>
<proteinExistence type="inferred from homology"/>
<dbReference type="GO" id="GO:0051301">
    <property type="term" value="P:cell division"/>
    <property type="evidence" value="ECO:0007669"/>
    <property type="project" value="UniProtKB-KW"/>
</dbReference>
<comment type="similarity">
    <text evidence="10">Belongs to the MurCDEF family. MurF subfamily.</text>
</comment>
<comment type="function">
    <text evidence="10 11">Involved in cell wall formation. Catalyzes the final step in the synthesis of UDP-N-acetylmuramoyl-pentapeptide, the precursor of murein.</text>
</comment>
<dbReference type="Gene3D" id="3.90.190.20">
    <property type="entry name" value="Mur ligase, C-terminal domain"/>
    <property type="match status" value="1"/>
</dbReference>
<keyword evidence="5 10" id="KW-0067">ATP-binding</keyword>
<dbReference type="RefSeq" id="WP_109516078.1">
    <property type="nucleotide sequence ID" value="NZ_PDOA01000003.1"/>
</dbReference>
<dbReference type="EC" id="6.3.2.10" evidence="10 11"/>
<dbReference type="InterPro" id="IPR000713">
    <property type="entry name" value="Mur_ligase_N"/>
</dbReference>
<dbReference type="InterPro" id="IPR051046">
    <property type="entry name" value="MurCDEF_CellWall_CoF430Synth"/>
</dbReference>
<keyword evidence="7 10" id="KW-0573">Peptidoglycan synthesis</keyword>
<dbReference type="NCBIfam" id="TIGR01143">
    <property type="entry name" value="murF"/>
    <property type="match status" value="1"/>
</dbReference>
<organism evidence="15 16">
    <name type="scientific">Teichococcus aestuarii</name>
    <dbReference type="NCBI Taxonomy" id="568898"/>
    <lineage>
        <taxon>Bacteria</taxon>
        <taxon>Pseudomonadati</taxon>
        <taxon>Pseudomonadota</taxon>
        <taxon>Alphaproteobacteria</taxon>
        <taxon>Acetobacterales</taxon>
        <taxon>Roseomonadaceae</taxon>
        <taxon>Roseomonas</taxon>
    </lineage>
</organism>
<feature type="domain" description="Mur ligase C-terminal" evidence="13">
    <location>
        <begin position="336"/>
        <end position="449"/>
    </location>
</feature>
<name>A0A2U1V6J5_9PROT</name>
<evidence type="ECO:0000256" key="11">
    <source>
        <dbReference type="RuleBase" id="RU004136"/>
    </source>
</evidence>
<comment type="caution">
    <text evidence="15">The sequence shown here is derived from an EMBL/GenBank/DDBJ whole genome shotgun (WGS) entry which is preliminary data.</text>
</comment>
<evidence type="ECO:0000259" key="12">
    <source>
        <dbReference type="Pfam" id="PF01225"/>
    </source>
</evidence>
<dbReference type="Pfam" id="PF02875">
    <property type="entry name" value="Mur_ligase_C"/>
    <property type="match status" value="1"/>
</dbReference>
<dbReference type="Pfam" id="PF08245">
    <property type="entry name" value="Mur_ligase_M"/>
    <property type="match status" value="1"/>
</dbReference>
<dbReference type="InterPro" id="IPR036565">
    <property type="entry name" value="Mur-like_cat_sf"/>
</dbReference>
<feature type="domain" description="Mur ligase N-terminal catalytic" evidence="12">
    <location>
        <begin position="28"/>
        <end position="75"/>
    </location>
</feature>
<dbReference type="EMBL" id="PDOA01000003">
    <property type="protein sequence ID" value="PWC29504.1"/>
    <property type="molecule type" value="Genomic_DNA"/>
</dbReference>
<keyword evidence="9 10" id="KW-0961">Cell wall biogenesis/degradation</keyword>
<sequence length="478" mass="48807">MSAPLWTAAELREATGGTLEGAGLDGLEITSVGIDSRATGPGELFVALRDVRDGHDFVADALARGAAAALVDRDPPGVAPGAPLLRVGETLAGLQALGAAGRARSTARLAAITGSVGKTTTKEMLRHGLSALGRTHAAVASYNNHWGLPLTLARMPREAEYGVLEIGMNHRGEIAPLARLARPHVAAITTVEAAHIGHLGSLEEIAEEKADIMAGLAPGAPVVLPRDAAMFPRLAARAEAAGLRAVTFGTDAAADYRLLGYEGAAEGGVAQLSLRGAAHTLHLAAPGRHLALNALAAIAVAEALGAGREAFLAALAEFRPGAGRGGRVALDLPGGPALLIDDSYNGQPPAMRAGLGVLGAQRPGPGGRRIAVLGDMRELGEHGPALHASLLPDVLAGADVVFCCGALMRGLFDALPENRRGAHRDSSDELAPLVRQAVRPGDVILVKGSLGSRMAVVVRALTSASQDMRPGVREGAHS</sequence>
<evidence type="ECO:0000313" key="16">
    <source>
        <dbReference type="Proteomes" id="UP000245048"/>
    </source>
</evidence>
<dbReference type="InterPro" id="IPR013221">
    <property type="entry name" value="Mur_ligase_cen"/>
</dbReference>
<dbReference type="Proteomes" id="UP000245048">
    <property type="component" value="Unassembled WGS sequence"/>
</dbReference>
<dbReference type="GO" id="GO:0071555">
    <property type="term" value="P:cell wall organization"/>
    <property type="evidence" value="ECO:0007669"/>
    <property type="project" value="UniProtKB-KW"/>
</dbReference>
<keyword evidence="4 10" id="KW-0547">Nucleotide-binding</keyword>
<dbReference type="GO" id="GO:0047480">
    <property type="term" value="F:UDP-N-acetylmuramoyl-tripeptide-D-alanyl-D-alanine ligase activity"/>
    <property type="evidence" value="ECO:0007669"/>
    <property type="project" value="UniProtKB-UniRule"/>
</dbReference>
<keyword evidence="16" id="KW-1185">Reference proteome</keyword>
<evidence type="ECO:0000256" key="4">
    <source>
        <dbReference type="ARBA" id="ARBA00022741"/>
    </source>
</evidence>
<dbReference type="Gene3D" id="3.40.1190.10">
    <property type="entry name" value="Mur-like, catalytic domain"/>
    <property type="match status" value="1"/>
</dbReference>
<keyword evidence="8 10" id="KW-0131">Cell cycle</keyword>
<evidence type="ECO:0000259" key="13">
    <source>
        <dbReference type="Pfam" id="PF02875"/>
    </source>
</evidence>
<evidence type="ECO:0000256" key="8">
    <source>
        <dbReference type="ARBA" id="ARBA00023306"/>
    </source>
</evidence>
<dbReference type="UniPathway" id="UPA00219"/>
<dbReference type="SUPFAM" id="SSF53623">
    <property type="entry name" value="MurD-like peptide ligases, catalytic domain"/>
    <property type="match status" value="1"/>
</dbReference>
<comment type="pathway">
    <text evidence="10 11">Cell wall biogenesis; peptidoglycan biosynthesis.</text>
</comment>
<dbReference type="AlphaFoldDB" id="A0A2U1V6J5"/>
<dbReference type="GO" id="GO:0005524">
    <property type="term" value="F:ATP binding"/>
    <property type="evidence" value="ECO:0007669"/>
    <property type="project" value="UniProtKB-UniRule"/>
</dbReference>
<evidence type="ECO:0000313" key="15">
    <source>
        <dbReference type="EMBL" id="PWC29504.1"/>
    </source>
</evidence>
<dbReference type="InterPro" id="IPR035911">
    <property type="entry name" value="MurE/MurF_N"/>
</dbReference>
<evidence type="ECO:0000256" key="2">
    <source>
        <dbReference type="ARBA" id="ARBA00022598"/>
    </source>
</evidence>
<evidence type="ECO:0000256" key="3">
    <source>
        <dbReference type="ARBA" id="ARBA00022618"/>
    </source>
</evidence>
<accession>A0A2U1V6J5</accession>